<sequence>MLSTVPADLRGGQQMPLPGAASHCSLPLLYQERPPKGSPPCRDQWKPAAGLQGEEPTKGAEPVGGPLSMGPGSSSTRLPTTAIHTGYREAPDPQVLAADRHGVRSKPQATVVKEGSMLGSLQWDPAAQAELKRLLAGTLGALCQRVEGAAAGAALPAGRRPRQRPEPAGSAAAGAAQEAHHTAETRVRLRIKTSSRRRGCIPVATRLLWKLARAEGALECAPGRQAPSVPPGASSRAEAPPPAEQRPRPRRGRPRPAVSQGCLPGNYSPVSDFEDLEVELGDEGRDALGWLLNSEMESTDRDDEEGPPAPPAAPSLCPHRPGPDQDSWDGGPAGRLSGSRGEAFPAAAVSEGRGRCTFGREGGALELEARDPLYPQACAGIGRPPNPVPPTPRVRPNHRPASRSRSSPQGLALPEGVRKGGGEVERKSGFSVQQRGRGGCWGGEEEEEEEEGPRGPLRARFRGRPVAGSPPYVGLLAAAGRFAEDGRGCSEGRVQGNRGASFGRQERQAGDFLGPRTLGSVRQGGQSLSPSGSYTQLKSLDFGTSSPPLGPLQESTLSPPLVSVCADAWTAARGPDCQLMPFHSSGPPLCWASVASRPFSNRPRPEMAAPPRAGQAPADPAVGDGRSRVPLPAPDSTSLPPTASLAFSSKLQRHWARPLPQGPPLGRTVTVSLRGSPVCGSPSRPGASRRRPLHQLLGSAPPALPWGLSQLFRATARPEPFPLSVLARGSFSPAGLHTVLALSSPAFLRLLVRHTCRFPLHLPKLSRSTLDRFLGQILTARDTYPPLPPLPDHTAPPGLDNDHSYARRSNQESSTKRRRSPTKAAPVRALATVPSRPPSRRISKARLSADRIRHQAALDPPQHRHAPSEPAHSFALTSANVKYPGLHGRGAAREGGLYDSGVGAQPGQRSKRVSQIRIRKTVPKPDNNLTPMGLPKPQRLKKKEFSLEEIYTNKNYRSPTPNRSLETIFEEPKEKNGALVCIGQQKRKRVLDFPDFTLPRKRRARASLGVLRGPAGVAGGAGLTTPIWTSC</sequence>
<protein>
    <recommendedName>
        <fullName evidence="3">Tantalus-like domain-containing protein</fullName>
    </recommendedName>
</protein>
<organism evidence="4 5">
    <name type="scientific">Anguilla anguilla</name>
    <name type="common">European freshwater eel</name>
    <name type="synonym">Muraena anguilla</name>
    <dbReference type="NCBI Taxonomy" id="7936"/>
    <lineage>
        <taxon>Eukaryota</taxon>
        <taxon>Metazoa</taxon>
        <taxon>Chordata</taxon>
        <taxon>Craniata</taxon>
        <taxon>Vertebrata</taxon>
        <taxon>Euteleostomi</taxon>
        <taxon>Actinopterygii</taxon>
        <taxon>Neopterygii</taxon>
        <taxon>Teleostei</taxon>
        <taxon>Anguilliformes</taxon>
        <taxon>Anguillidae</taxon>
        <taxon>Anguilla</taxon>
    </lineage>
</organism>
<evidence type="ECO:0000313" key="4">
    <source>
        <dbReference type="EMBL" id="KAG5834743.1"/>
    </source>
</evidence>
<feature type="region of interest" description="Disordered" evidence="2">
    <location>
        <begin position="656"/>
        <end position="690"/>
    </location>
</feature>
<feature type="region of interest" description="Disordered" evidence="2">
    <location>
        <begin position="783"/>
        <end position="848"/>
    </location>
</feature>
<dbReference type="PANTHER" id="PTHR14522:SF2">
    <property type="entry name" value="PROLINE-RICH PROTEIN 14"/>
    <property type="match status" value="1"/>
</dbReference>
<feature type="region of interest" description="Disordered" evidence="2">
    <location>
        <begin position="296"/>
        <end position="358"/>
    </location>
</feature>
<feature type="compositionally biased region" description="Basic and acidic residues" evidence="2">
    <location>
        <begin position="416"/>
        <end position="428"/>
    </location>
</feature>
<evidence type="ECO:0000313" key="5">
    <source>
        <dbReference type="Proteomes" id="UP001044222"/>
    </source>
</evidence>
<accession>A0A9D3LY17</accession>
<reference evidence="4" key="1">
    <citation type="submission" date="2021-01" db="EMBL/GenBank/DDBJ databases">
        <title>A chromosome-scale assembly of European eel, Anguilla anguilla.</title>
        <authorList>
            <person name="Henkel C."/>
            <person name="Jong-Raadsen S.A."/>
            <person name="Dufour S."/>
            <person name="Weltzien F.-A."/>
            <person name="Palstra A.P."/>
            <person name="Pelster B."/>
            <person name="Spaink H.P."/>
            <person name="Van Den Thillart G.E."/>
            <person name="Jansen H."/>
            <person name="Zahm M."/>
            <person name="Klopp C."/>
            <person name="Cedric C."/>
            <person name="Louis A."/>
            <person name="Berthelot C."/>
            <person name="Parey E."/>
            <person name="Roest Crollius H."/>
            <person name="Montfort J."/>
            <person name="Robinson-Rechavi M."/>
            <person name="Bucao C."/>
            <person name="Bouchez O."/>
            <person name="Gislard M."/>
            <person name="Lluch J."/>
            <person name="Milhes M."/>
            <person name="Lampietro C."/>
            <person name="Lopez Roques C."/>
            <person name="Donnadieu C."/>
            <person name="Braasch I."/>
            <person name="Desvignes T."/>
            <person name="Postlethwait J."/>
            <person name="Bobe J."/>
            <person name="Guiguen Y."/>
            <person name="Dirks R."/>
        </authorList>
    </citation>
    <scope>NUCLEOTIDE SEQUENCE</scope>
    <source>
        <strain evidence="4">Tag_6206</strain>
        <tissue evidence="4">Liver</tissue>
    </source>
</reference>
<proteinExistence type="predicted"/>
<keyword evidence="1" id="KW-0597">Phosphoprotein</keyword>
<keyword evidence="5" id="KW-1185">Reference proteome</keyword>
<feature type="compositionally biased region" description="Low complexity" evidence="2">
    <location>
        <begin position="168"/>
        <end position="177"/>
    </location>
</feature>
<dbReference type="EMBL" id="JAFIRN010000015">
    <property type="protein sequence ID" value="KAG5834743.1"/>
    <property type="molecule type" value="Genomic_DNA"/>
</dbReference>
<feature type="region of interest" description="Disordered" evidence="2">
    <location>
        <begin position="376"/>
        <end position="459"/>
    </location>
</feature>
<comment type="caution">
    <text evidence="4">The sequence shown here is derived from an EMBL/GenBank/DDBJ whole genome shotgun (WGS) entry which is preliminary data.</text>
</comment>
<name>A0A9D3LY17_ANGAN</name>
<gene>
    <name evidence="4" type="ORF">ANANG_G00264810</name>
</gene>
<feature type="compositionally biased region" description="Basic and acidic residues" evidence="2">
    <location>
        <begin position="178"/>
        <end position="187"/>
    </location>
</feature>
<evidence type="ECO:0000256" key="2">
    <source>
        <dbReference type="SAM" id="MobiDB-lite"/>
    </source>
</evidence>
<feature type="region of interest" description="Disordered" evidence="2">
    <location>
        <begin position="486"/>
        <end position="555"/>
    </location>
</feature>
<dbReference type="InterPro" id="IPR026320">
    <property type="entry name" value="PRR14"/>
</dbReference>
<feature type="compositionally biased region" description="Low complexity" evidence="2">
    <location>
        <begin position="63"/>
        <end position="75"/>
    </location>
</feature>
<feature type="compositionally biased region" description="Pro residues" evidence="2">
    <location>
        <begin position="384"/>
        <end position="393"/>
    </location>
</feature>
<dbReference type="AlphaFoldDB" id="A0A9D3LY17"/>
<feature type="domain" description="Tantalus-like" evidence="3">
    <location>
        <begin position="929"/>
        <end position="986"/>
    </location>
</feature>
<dbReference type="Pfam" id="PF15386">
    <property type="entry name" value="Tantalus"/>
    <property type="match status" value="1"/>
</dbReference>
<dbReference type="InterPro" id="IPR028149">
    <property type="entry name" value="Tantalus-like"/>
</dbReference>
<feature type="region of interest" description="Disordered" evidence="2">
    <location>
        <begin position="599"/>
        <end position="643"/>
    </location>
</feature>
<feature type="region of interest" description="Disordered" evidence="2">
    <location>
        <begin position="29"/>
        <end position="79"/>
    </location>
</feature>
<evidence type="ECO:0000256" key="1">
    <source>
        <dbReference type="ARBA" id="ARBA00022553"/>
    </source>
</evidence>
<feature type="region of interest" description="Disordered" evidence="2">
    <location>
        <begin position="152"/>
        <end position="190"/>
    </location>
</feature>
<evidence type="ECO:0000259" key="3">
    <source>
        <dbReference type="Pfam" id="PF15386"/>
    </source>
</evidence>
<dbReference type="PANTHER" id="PTHR14522">
    <property type="entry name" value="EMO2-RELATED"/>
    <property type="match status" value="1"/>
</dbReference>
<dbReference type="Proteomes" id="UP001044222">
    <property type="component" value="Chromosome 15"/>
</dbReference>
<feature type="region of interest" description="Disordered" evidence="2">
    <location>
        <begin position="222"/>
        <end position="270"/>
    </location>
</feature>
<feature type="compositionally biased region" description="Polar residues" evidence="2">
    <location>
        <begin position="523"/>
        <end position="555"/>
    </location>
</feature>